<evidence type="ECO:0000313" key="2">
    <source>
        <dbReference type="EMBL" id="KAJ1104733.1"/>
    </source>
</evidence>
<name>A0AAV7MRX2_PLEWA</name>
<protein>
    <submittedName>
        <fullName evidence="2">Uncharacterized protein</fullName>
    </submittedName>
</protein>
<feature type="region of interest" description="Disordered" evidence="1">
    <location>
        <begin position="57"/>
        <end position="135"/>
    </location>
</feature>
<proteinExistence type="predicted"/>
<organism evidence="2 3">
    <name type="scientific">Pleurodeles waltl</name>
    <name type="common">Iberian ribbed newt</name>
    <dbReference type="NCBI Taxonomy" id="8319"/>
    <lineage>
        <taxon>Eukaryota</taxon>
        <taxon>Metazoa</taxon>
        <taxon>Chordata</taxon>
        <taxon>Craniata</taxon>
        <taxon>Vertebrata</taxon>
        <taxon>Euteleostomi</taxon>
        <taxon>Amphibia</taxon>
        <taxon>Batrachia</taxon>
        <taxon>Caudata</taxon>
        <taxon>Salamandroidea</taxon>
        <taxon>Salamandridae</taxon>
        <taxon>Pleurodelinae</taxon>
        <taxon>Pleurodeles</taxon>
    </lineage>
</organism>
<keyword evidence="3" id="KW-1185">Reference proteome</keyword>
<feature type="compositionally biased region" description="Basic and acidic residues" evidence="1">
    <location>
        <begin position="113"/>
        <end position="125"/>
    </location>
</feature>
<dbReference type="AlphaFoldDB" id="A0AAV7MRX2"/>
<evidence type="ECO:0000313" key="3">
    <source>
        <dbReference type="Proteomes" id="UP001066276"/>
    </source>
</evidence>
<gene>
    <name evidence="2" type="ORF">NDU88_002142</name>
</gene>
<reference evidence="2" key="1">
    <citation type="journal article" date="2022" name="bioRxiv">
        <title>Sequencing and chromosome-scale assembly of the giantPleurodeles waltlgenome.</title>
        <authorList>
            <person name="Brown T."/>
            <person name="Elewa A."/>
            <person name="Iarovenko S."/>
            <person name="Subramanian E."/>
            <person name="Araus A.J."/>
            <person name="Petzold A."/>
            <person name="Susuki M."/>
            <person name="Suzuki K.-i.T."/>
            <person name="Hayashi T."/>
            <person name="Toyoda A."/>
            <person name="Oliveira C."/>
            <person name="Osipova E."/>
            <person name="Leigh N.D."/>
            <person name="Simon A."/>
            <person name="Yun M.H."/>
        </authorList>
    </citation>
    <scope>NUCLEOTIDE SEQUENCE</scope>
    <source>
        <strain evidence="2">20211129_DDA</strain>
        <tissue evidence="2">Liver</tissue>
    </source>
</reference>
<feature type="region of interest" description="Disordered" evidence="1">
    <location>
        <begin position="1"/>
        <end position="38"/>
    </location>
</feature>
<evidence type="ECO:0000256" key="1">
    <source>
        <dbReference type="SAM" id="MobiDB-lite"/>
    </source>
</evidence>
<dbReference type="EMBL" id="JANPWB010000013">
    <property type="protein sequence ID" value="KAJ1104733.1"/>
    <property type="molecule type" value="Genomic_DNA"/>
</dbReference>
<dbReference type="Proteomes" id="UP001066276">
    <property type="component" value="Chromosome 9"/>
</dbReference>
<accession>A0AAV7MRX2</accession>
<feature type="compositionally biased region" description="Low complexity" evidence="1">
    <location>
        <begin position="61"/>
        <end position="70"/>
    </location>
</feature>
<sequence>MRSGRREVGPAGQQRARRVGGTAAAEKVQVGSYKREGVLSRAEEIPEEQCLENYRVQVTVPSSAPGQSRPPGGPPGARSLHRATTRPPLQHQHLPEGLKSAGSAQVVPEEESRDIMCERLSEARAPRPYLSGVPE</sequence>
<comment type="caution">
    <text evidence="2">The sequence shown here is derived from an EMBL/GenBank/DDBJ whole genome shotgun (WGS) entry which is preliminary data.</text>
</comment>